<dbReference type="GO" id="GO:0016301">
    <property type="term" value="F:kinase activity"/>
    <property type="evidence" value="ECO:0007669"/>
    <property type="project" value="UniProtKB-KW"/>
</dbReference>
<dbReference type="InterPro" id="IPR004147">
    <property type="entry name" value="ABC1_dom"/>
</dbReference>
<protein>
    <submittedName>
        <fullName evidence="2">AarF/ABC1/UbiB kinase family protein</fullName>
    </submittedName>
</protein>
<evidence type="ECO:0000313" key="3">
    <source>
        <dbReference type="Proteomes" id="UP000598146"/>
    </source>
</evidence>
<dbReference type="InterPro" id="IPR051409">
    <property type="entry name" value="Atypical_kinase_ADCK"/>
</dbReference>
<feature type="domain" description="ABC1 atypical kinase-like" evidence="1">
    <location>
        <begin position="45"/>
        <end position="250"/>
    </location>
</feature>
<dbReference type="EMBL" id="JADQTO010000030">
    <property type="protein sequence ID" value="MBG0567788.1"/>
    <property type="molecule type" value="Genomic_DNA"/>
</dbReference>
<dbReference type="Proteomes" id="UP000598146">
    <property type="component" value="Unassembled WGS sequence"/>
</dbReference>
<sequence length="356" mass="38581">MPQRTSSSREASRQVVPPQVVRRLLAAEANEPGWRAPGWPGAGDLDDRPAATGTHAQVHRARWTDGRDVAVKIQHPGALARAGNQRSRMSRMSGMLRLMSPGFPVDALIEEIHEAALAELDYRQEAANQRAFAAAYRDDPDLFVPEVLYAGERLMVAEWAAGVPLTEVTHAGTRAECDRIGGVLTALQLSAPSRTGLVHADPDPDNLRLLDDGRLAVLDFGAVAELPAGLPADLGRLLRAAADGDGGQVTSILQRLQVVAPAHRVDPRTLLRLAEETVLPTLRPGFRFDQGWLKRRVVAVMFGRHNVSTIRHLRLPPGYIQLVRAVVSTVDTLCALEAGVDVRAAMARWLPGFAAP</sequence>
<reference evidence="2" key="1">
    <citation type="submission" date="2020-11" db="EMBL/GenBank/DDBJ databases">
        <title>Isolation and identification of active actinomycetes.</title>
        <authorList>
            <person name="Sun X."/>
        </authorList>
    </citation>
    <scope>NUCLEOTIDE SEQUENCE</scope>
    <source>
        <strain evidence="2">NEAU-A11</strain>
    </source>
</reference>
<organism evidence="2 3">
    <name type="scientific">Actinoplanes aureus</name>
    <dbReference type="NCBI Taxonomy" id="2792083"/>
    <lineage>
        <taxon>Bacteria</taxon>
        <taxon>Bacillati</taxon>
        <taxon>Actinomycetota</taxon>
        <taxon>Actinomycetes</taxon>
        <taxon>Micromonosporales</taxon>
        <taxon>Micromonosporaceae</taxon>
        <taxon>Actinoplanes</taxon>
    </lineage>
</organism>
<keyword evidence="3" id="KW-1185">Reference proteome</keyword>
<keyword evidence="2" id="KW-0808">Transferase</keyword>
<keyword evidence="2" id="KW-0418">Kinase</keyword>
<dbReference type="PANTHER" id="PTHR43851:SF3">
    <property type="entry name" value="COENZYME Q8"/>
    <property type="match status" value="1"/>
</dbReference>
<dbReference type="SUPFAM" id="SSF56112">
    <property type="entry name" value="Protein kinase-like (PK-like)"/>
    <property type="match status" value="1"/>
</dbReference>
<gene>
    <name evidence="2" type="ORF">I4J89_40720</name>
</gene>
<comment type="caution">
    <text evidence="2">The sequence shown here is derived from an EMBL/GenBank/DDBJ whole genome shotgun (WGS) entry which is preliminary data.</text>
</comment>
<dbReference type="RefSeq" id="WP_196419561.1">
    <property type="nucleotide sequence ID" value="NZ_JADQTO010000030.1"/>
</dbReference>
<dbReference type="InterPro" id="IPR011009">
    <property type="entry name" value="Kinase-like_dom_sf"/>
</dbReference>
<evidence type="ECO:0000259" key="1">
    <source>
        <dbReference type="Pfam" id="PF03109"/>
    </source>
</evidence>
<dbReference type="Pfam" id="PF03109">
    <property type="entry name" value="ABC1"/>
    <property type="match status" value="1"/>
</dbReference>
<name>A0A931CI85_9ACTN</name>
<dbReference type="AlphaFoldDB" id="A0A931CI85"/>
<dbReference type="PANTHER" id="PTHR43851">
    <property type="match status" value="1"/>
</dbReference>
<accession>A0A931CI85</accession>
<proteinExistence type="predicted"/>
<evidence type="ECO:0000313" key="2">
    <source>
        <dbReference type="EMBL" id="MBG0567788.1"/>
    </source>
</evidence>